<dbReference type="Pfam" id="PF03222">
    <property type="entry name" value="Trp_Tyr_perm"/>
    <property type="match status" value="1"/>
</dbReference>
<feature type="transmembrane region" description="Helical" evidence="9">
    <location>
        <begin position="262"/>
        <end position="279"/>
    </location>
</feature>
<keyword evidence="11" id="KW-1185">Reference proteome</keyword>
<evidence type="ECO:0000256" key="6">
    <source>
        <dbReference type="ARBA" id="ARBA00022989"/>
    </source>
</evidence>
<comment type="subcellular location">
    <subcellularLocation>
        <location evidence="1">Cell inner membrane</location>
        <topology evidence="1">Multi-pass membrane protein</topology>
    </subcellularLocation>
</comment>
<keyword evidence="3" id="KW-1003">Cell membrane</keyword>
<keyword evidence="5 9" id="KW-0812">Transmembrane</keyword>
<evidence type="ECO:0000256" key="9">
    <source>
        <dbReference type="SAM" id="Phobius"/>
    </source>
</evidence>
<evidence type="ECO:0000256" key="4">
    <source>
        <dbReference type="ARBA" id="ARBA00022519"/>
    </source>
</evidence>
<dbReference type="AlphaFoldDB" id="A0A8T0GHN5"/>
<dbReference type="GO" id="GO:0003333">
    <property type="term" value="P:amino acid transmembrane transport"/>
    <property type="evidence" value="ECO:0007669"/>
    <property type="project" value="InterPro"/>
</dbReference>
<evidence type="ECO:0000256" key="1">
    <source>
        <dbReference type="ARBA" id="ARBA00004429"/>
    </source>
</evidence>
<feature type="transmembrane region" description="Helical" evidence="9">
    <location>
        <begin position="352"/>
        <end position="378"/>
    </location>
</feature>
<dbReference type="InterPro" id="IPR018227">
    <property type="entry name" value="Amino_acid_transport_2"/>
</dbReference>
<organism evidence="10 11">
    <name type="scientific">Ceratodon purpureus</name>
    <name type="common">Fire moss</name>
    <name type="synonym">Dicranum purpureum</name>
    <dbReference type="NCBI Taxonomy" id="3225"/>
    <lineage>
        <taxon>Eukaryota</taxon>
        <taxon>Viridiplantae</taxon>
        <taxon>Streptophyta</taxon>
        <taxon>Embryophyta</taxon>
        <taxon>Bryophyta</taxon>
        <taxon>Bryophytina</taxon>
        <taxon>Bryopsida</taxon>
        <taxon>Dicranidae</taxon>
        <taxon>Pseudoditrichales</taxon>
        <taxon>Ditrichaceae</taxon>
        <taxon>Ceratodon</taxon>
    </lineage>
</organism>
<feature type="transmembrane region" description="Helical" evidence="9">
    <location>
        <begin position="398"/>
        <end position="424"/>
    </location>
</feature>
<evidence type="ECO:0000313" key="10">
    <source>
        <dbReference type="EMBL" id="KAG0558976.1"/>
    </source>
</evidence>
<feature type="transmembrane region" description="Helical" evidence="9">
    <location>
        <begin position="537"/>
        <end position="555"/>
    </location>
</feature>
<evidence type="ECO:0000256" key="5">
    <source>
        <dbReference type="ARBA" id="ARBA00022692"/>
    </source>
</evidence>
<dbReference type="Gene3D" id="1.20.1740.10">
    <property type="entry name" value="Amino acid/polyamine transporter I"/>
    <property type="match status" value="1"/>
</dbReference>
<feature type="transmembrane region" description="Helical" evidence="9">
    <location>
        <begin position="325"/>
        <end position="345"/>
    </location>
</feature>
<dbReference type="PANTHER" id="PTHR32195:SF24">
    <property type="entry name" value="TRYPTOPHAN OR TYROSINE TRANSPORTER PROTEIN"/>
    <property type="match status" value="1"/>
</dbReference>
<keyword evidence="2" id="KW-0813">Transport</keyword>
<sequence>MPLCFGKSMAIHGESLLSRSLCRPGANSYQLRLKSSKDDLWLGLRHPGVQPAQTWGAVTTLHFEGGRLSQQTLHCRAKTEQRDQSGAAPRDDADGISKPLGSSLARDLTILDGNALSEMGPELVDADANASAATGSIFGAVALITGSSVGAGILALPAITAPTGFLPSATLMCISWAFLLLEALLLAEVNVELMRRREPEEELHSQVLSLRTMADETMGPLGGLFTTVIYLMLSYTLLVAYISKSGEVLSLLLDVPNRAADLIFTFGLGGLMSVGGAKMADSVNQVLTIMLTGLFLLIVFGGASMADWTGLEHADWTVAPKTLPIILLALVYHDLTPVVCAQLGGDIGRIRISILLGSLVPLAMFLSWDAVALCINPLSGAKDPIDVFMRIGGPGPAFIVESFALLAVATSFIGTVLGLSEFLLEQLGKAQGLMLKNLSIDRQAPQPLFEWLSSNGPRVLSFLFVLAPPLAASSLVSDAFFSASDLAGAYGMTSLYGVIPPIMAWSLQDSSNSNTGAETTVETQKSGQSMPIPGGRIALATVGACAVAVIVVQVVDDFPQFSSSPGTSTVVVAKVEERNLNPTSTIVNPQFTTLIAP</sequence>
<name>A0A8T0GHN5_CERPU</name>
<dbReference type="EMBL" id="CM026431">
    <property type="protein sequence ID" value="KAG0558976.1"/>
    <property type="molecule type" value="Genomic_DNA"/>
</dbReference>
<keyword evidence="4" id="KW-0997">Cell inner membrane</keyword>
<evidence type="ECO:0000313" key="11">
    <source>
        <dbReference type="Proteomes" id="UP000822688"/>
    </source>
</evidence>
<feature type="transmembrane region" description="Helical" evidence="9">
    <location>
        <begin position="286"/>
        <end position="305"/>
    </location>
</feature>
<evidence type="ECO:0000256" key="3">
    <source>
        <dbReference type="ARBA" id="ARBA00022475"/>
    </source>
</evidence>
<evidence type="ECO:0008006" key="12">
    <source>
        <dbReference type="Google" id="ProtNLM"/>
    </source>
</evidence>
<dbReference type="Proteomes" id="UP000822688">
    <property type="component" value="Chromosome 10"/>
</dbReference>
<keyword evidence="7 9" id="KW-0472">Membrane</keyword>
<evidence type="ECO:0000256" key="8">
    <source>
        <dbReference type="SAM" id="MobiDB-lite"/>
    </source>
</evidence>
<feature type="compositionally biased region" description="Basic and acidic residues" evidence="8">
    <location>
        <begin position="77"/>
        <end position="95"/>
    </location>
</feature>
<dbReference type="PANTHER" id="PTHR32195">
    <property type="entry name" value="OS07G0662800 PROTEIN"/>
    <property type="match status" value="1"/>
</dbReference>
<dbReference type="GO" id="GO:0005886">
    <property type="term" value="C:plasma membrane"/>
    <property type="evidence" value="ECO:0007669"/>
    <property type="project" value="UniProtKB-SubCell"/>
</dbReference>
<proteinExistence type="predicted"/>
<accession>A0A8T0GHN5</accession>
<feature type="region of interest" description="Disordered" evidence="8">
    <location>
        <begin position="75"/>
        <end position="100"/>
    </location>
</feature>
<comment type="caution">
    <text evidence="10">The sequence shown here is derived from an EMBL/GenBank/DDBJ whole genome shotgun (WGS) entry which is preliminary data.</text>
</comment>
<protein>
    <recommendedName>
        <fullName evidence="12">Tyrosine-specific transport protein</fullName>
    </recommendedName>
</protein>
<evidence type="ECO:0000256" key="7">
    <source>
        <dbReference type="ARBA" id="ARBA00023136"/>
    </source>
</evidence>
<gene>
    <name evidence="10" type="ORF">KC19_10G069300</name>
</gene>
<feature type="transmembrane region" description="Helical" evidence="9">
    <location>
        <begin position="221"/>
        <end position="242"/>
    </location>
</feature>
<feature type="transmembrane region" description="Helical" evidence="9">
    <location>
        <begin position="137"/>
        <end position="159"/>
    </location>
</feature>
<feature type="transmembrane region" description="Helical" evidence="9">
    <location>
        <begin position="165"/>
        <end position="187"/>
    </location>
</feature>
<evidence type="ECO:0000256" key="2">
    <source>
        <dbReference type="ARBA" id="ARBA00022448"/>
    </source>
</evidence>
<keyword evidence="6 9" id="KW-1133">Transmembrane helix</keyword>
<reference evidence="10" key="1">
    <citation type="submission" date="2020-06" db="EMBL/GenBank/DDBJ databases">
        <title>WGS assembly of Ceratodon purpureus strain R40.</title>
        <authorList>
            <person name="Carey S.B."/>
            <person name="Jenkins J."/>
            <person name="Shu S."/>
            <person name="Lovell J.T."/>
            <person name="Sreedasyam A."/>
            <person name="Maumus F."/>
            <person name="Tiley G.P."/>
            <person name="Fernandez-Pozo N."/>
            <person name="Barry K."/>
            <person name="Chen C."/>
            <person name="Wang M."/>
            <person name="Lipzen A."/>
            <person name="Daum C."/>
            <person name="Saski C.A."/>
            <person name="Payton A.C."/>
            <person name="Mcbreen J.C."/>
            <person name="Conrad R.E."/>
            <person name="Kollar L.M."/>
            <person name="Olsson S."/>
            <person name="Huttunen S."/>
            <person name="Landis J.B."/>
            <person name="Wickett N.J."/>
            <person name="Johnson M.G."/>
            <person name="Rensing S.A."/>
            <person name="Grimwood J."/>
            <person name="Schmutz J."/>
            <person name="Mcdaniel S.F."/>
        </authorList>
    </citation>
    <scope>NUCLEOTIDE SEQUENCE</scope>
    <source>
        <strain evidence="10">R40</strain>
    </source>
</reference>